<evidence type="ECO:0000256" key="1">
    <source>
        <dbReference type="SAM" id="MobiDB-lite"/>
    </source>
</evidence>
<evidence type="ECO:0000313" key="2">
    <source>
        <dbReference type="EMBL" id="MDQ0893672.1"/>
    </source>
</evidence>
<feature type="compositionally biased region" description="Basic and acidic residues" evidence="1">
    <location>
        <begin position="1"/>
        <end position="11"/>
    </location>
</feature>
<protein>
    <recommendedName>
        <fullName evidence="4">Autophagy-related protein 2</fullName>
    </recommendedName>
</protein>
<proteinExistence type="predicted"/>
<keyword evidence="3" id="KW-1185">Reference proteome</keyword>
<evidence type="ECO:0008006" key="4">
    <source>
        <dbReference type="Google" id="ProtNLM"/>
    </source>
</evidence>
<evidence type="ECO:0000313" key="3">
    <source>
        <dbReference type="Proteomes" id="UP001239083"/>
    </source>
</evidence>
<gene>
    <name evidence="2" type="ORF">QFZ26_001227</name>
</gene>
<dbReference type="Proteomes" id="UP001239083">
    <property type="component" value="Unassembled WGS sequence"/>
</dbReference>
<reference evidence="2 3" key="1">
    <citation type="submission" date="2023-07" db="EMBL/GenBank/DDBJ databases">
        <title>Comparative genomics of wheat-associated soil bacteria to identify genetic determinants of phenazine resistance.</title>
        <authorList>
            <person name="Mouncey N."/>
        </authorList>
    </citation>
    <scope>NUCLEOTIDE SEQUENCE [LARGE SCALE GENOMIC DNA]</scope>
    <source>
        <strain evidence="2 3">V3I3</strain>
    </source>
</reference>
<dbReference type="EMBL" id="JAUSYY010000001">
    <property type="protein sequence ID" value="MDQ0893672.1"/>
    <property type="molecule type" value="Genomic_DNA"/>
</dbReference>
<dbReference type="RefSeq" id="WP_307040290.1">
    <property type="nucleotide sequence ID" value="NZ_JAUSYY010000001.1"/>
</dbReference>
<comment type="caution">
    <text evidence="2">The sequence shown here is derived from an EMBL/GenBank/DDBJ whole genome shotgun (WGS) entry which is preliminary data.</text>
</comment>
<feature type="region of interest" description="Disordered" evidence="1">
    <location>
        <begin position="1"/>
        <end position="87"/>
    </location>
</feature>
<name>A0ABU0R6G5_9MICO</name>
<organism evidence="2 3">
    <name type="scientific">Agromyces ramosus</name>
    <dbReference type="NCBI Taxonomy" id="33879"/>
    <lineage>
        <taxon>Bacteria</taxon>
        <taxon>Bacillati</taxon>
        <taxon>Actinomycetota</taxon>
        <taxon>Actinomycetes</taxon>
        <taxon>Micrococcales</taxon>
        <taxon>Microbacteriaceae</taxon>
        <taxon>Agromyces</taxon>
    </lineage>
</organism>
<sequence>MTHGDTNHDETNGGGLSDQELTEKDTSYSPASEAETQAKQDDPVPETIEPEAADRVKVAPGTGGPDDPGDIEVDPGDVQLGEIDERG</sequence>
<accession>A0ABU0R6G5</accession>